<evidence type="ECO:0000256" key="4">
    <source>
        <dbReference type="ARBA" id="ARBA00044936"/>
    </source>
</evidence>
<dbReference type="InterPro" id="IPR038594">
    <property type="entry name" value="SepF-like_sf"/>
</dbReference>
<comment type="caution">
    <text evidence="6">The sequence shown here is derived from an EMBL/GenBank/DDBJ whole genome shotgun (WGS) entry which is preliminary data.</text>
</comment>
<evidence type="ECO:0000313" key="7">
    <source>
        <dbReference type="Proteomes" id="UP000070366"/>
    </source>
</evidence>
<evidence type="ECO:0000256" key="5">
    <source>
        <dbReference type="HAMAP-Rule" id="MF_01197"/>
    </source>
</evidence>
<dbReference type="InterPro" id="IPR023052">
    <property type="entry name" value="Cell_div_SepF"/>
</dbReference>
<name>A0A136Q4S1_9FIRM</name>
<dbReference type="Proteomes" id="UP000070366">
    <property type="component" value="Unassembled WGS sequence"/>
</dbReference>
<dbReference type="InterPro" id="IPR007561">
    <property type="entry name" value="Cell_div_SepF/SepF-rel"/>
</dbReference>
<evidence type="ECO:0000256" key="3">
    <source>
        <dbReference type="ARBA" id="ARBA00023306"/>
    </source>
</evidence>
<keyword evidence="7" id="KW-1185">Reference proteome</keyword>
<dbReference type="PANTHER" id="PTHR35798">
    <property type="entry name" value="CELL DIVISION PROTEIN SEPF"/>
    <property type="match status" value="1"/>
</dbReference>
<reference evidence="6 7" key="1">
    <citation type="submission" date="2016-02" db="EMBL/GenBank/DDBJ databases">
        <authorList>
            <person name="Wen L."/>
            <person name="He K."/>
            <person name="Yang H."/>
        </authorList>
    </citation>
    <scope>NUCLEOTIDE SEQUENCE [LARGE SCALE GENOMIC DNA]</scope>
    <source>
        <strain evidence="6 7">DSM 22607</strain>
    </source>
</reference>
<dbReference type="GO" id="GO:0000917">
    <property type="term" value="P:division septum assembly"/>
    <property type="evidence" value="ECO:0007669"/>
    <property type="project" value="UniProtKB-KW"/>
</dbReference>
<dbReference type="HAMAP" id="MF_01197">
    <property type="entry name" value="SepF"/>
    <property type="match status" value="1"/>
</dbReference>
<dbReference type="EMBL" id="LSZW01000060">
    <property type="protein sequence ID" value="KXK65647.1"/>
    <property type="molecule type" value="Genomic_DNA"/>
</dbReference>
<keyword evidence="5" id="KW-0963">Cytoplasm</keyword>
<keyword evidence="3 5" id="KW-0131">Cell cycle</keyword>
<evidence type="ECO:0000256" key="1">
    <source>
        <dbReference type="ARBA" id="ARBA00022618"/>
    </source>
</evidence>
<dbReference type="STRING" id="626937.HMPREF3293_01571"/>
<accession>A0A136Q4S1</accession>
<comment type="similarity">
    <text evidence="5">Belongs to the SepF family.</text>
</comment>
<dbReference type="GO" id="GO:0005737">
    <property type="term" value="C:cytoplasm"/>
    <property type="evidence" value="ECO:0007669"/>
    <property type="project" value="UniProtKB-SubCell"/>
</dbReference>
<sequence>MGRFGNRFLNAIGFEEAPAAAYGEGGYEETVQAGPRERVRSGKKEKGKIIRMYDGETKILIYEPKEYEDAREIAMDLEYGRQAVVNVDGLENGTAQRIADFVGGAAYALKGQINWVTPTLFIAVPAEVEVETDGGNFDAKTKLNW</sequence>
<comment type="subcellular location">
    <subcellularLocation>
        <location evidence="5">Cytoplasm</location>
    </subcellularLocation>
    <text evidence="5">Localizes to the division site, in a FtsZ-dependent manner.</text>
</comment>
<dbReference type="GO" id="GO:0043093">
    <property type="term" value="P:FtsZ-dependent cytokinesis"/>
    <property type="evidence" value="ECO:0007669"/>
    <property type="project" value="UniProtKB-UniRule"/>
</dbReference>
<dbReference type="Gene3D" id="3.30.110.150">
    <property type="entry name" value="SepF-like protein"/>
    <property type="match status" value="1"/>
</dbReference>
<gene>
    <name evidence="5" type="primary">sepF</name>
    <name evidence="6" type="ORF">HMPREF3293_01571</name>
</gene>
<protein>
    <recommendedName>
        <fullName evidence="5">Cell division protein SepF</fullName>
    </recommendedName>
</protein>
<evidence type="ECO:0000256" key="2">
    <source>
        <dbReference type="ARBA" id="ARBA00023210"/>
    </source>
</evidence>
<dbReference type="Pfam" id="PF04472">
    <property type="entry name" value="SepF"/>
    <property type="match status" value="1"/>
</dbReference>
<keyword evidence="2 5" id="KW-0717">Septation</keyword>
<evidence type="ECO:0000313" key="6">
    <source>
        <dbReference type="EMBL" id="KXK65647.1"/>
    </source>
</evidence>
<dbReference type="RefSeq" id="WP_066519583.1">
    <property type="nucleotide sequence ID" value="NZ_CABMOF010000002.1"/>
</dbReference>
<proteinExistence type="inferred from homology"/>
<comment type="subunit">
    <text evidence="5">Homodimer. Interacts with FtsZ.</text>
</comment>
<comment type="function">
    <text evidence="4 5">Cell division protein that is part of the divisome complex and is recruited early to the Z-ring. Probably stimulates Z-ring formation, perhaps through the cross-linking of FtsZ protofilaments. Its function overlaps with FtsA.</text>
</comment>
<dbReference type="AlphaFoldDB" id="A0A136Q4S1"/>
<dbReference type="PANTHER" id="PTHR35798:SF1">
    <property type="entry name" value="CELL DIVISION PROTEIN SEPF"/>
    <property type="match status" value="1"/>
</dbReference>
<organism evidence="6 7">
    <name type="scientific">Christensenella minuta</name>
    <dbReference type="NCBI Taxonomy" id="626937"/>
    <lineage>
        <taxon>Bacteria</taxon>
        <taxon>Bacillati</taxon>
        <taxon>Bacillota</taxon>
        <taxon>Clostridia</taxon>
        <taxon>Christensenellales</taxon>
        <taxon>Christensenellaceae</taxon>
        <taxon>Christensenella</taxon>
    </lineage>
</organism>
<keyword evidence="1 5" id="KW-0132">Cell division</keyword>